<gene>
    <name evidence="1" type="ORF">ENL01_00940</name>
</gene>
<sequence length="64" mass="7186">MFGLPKLFSDYVAGVVVNIPADAKHWHGAAKDRWFAHIAFSIPAEWATVEWLEPVTDDAYNALE</sequence>
<dbReference type="AlphaFoldDB" id="A0A7C5DBJ4"/>
<dbReference type="SUPFAM" id="SSF51182">
    <property type="entry name" value="RmlC-like cupins"/>
    <property type="match status" value="1"/>
</dbReference>
<evidence type="ECO:0000313" key="1">
    <source>
        <dbReference type="EMBL" id="HHE07485.1"/>
    </source>
</evidence>
<protein>
    <recommendedName>
        <fullName evidence="2">Cupin domain-containing protein</fullName>
    </recommendedName>
</protein>
<dbReference type="PANTHER" id="PTHR43698">
    <property type="entry name" value="RIBD C-TERMINAL DOMAIN CONTAINING PROTEIN"/>
    <property type="match status" value="1"/>
</dbReference>
<accession>A0A7C5DBJ4</accession>
<evidence type="ECO:0008006" key="2">
    <source>
        <dbReference type="Google" id="ProtNLM"/>
    </source>
</evidence>
<dbReference type="Proteomes" id="UP000886059">
    <property type="component" value="Unassembled WGS sequence"/>
</dbReference>
<dbReference type="EMBL" id="DRSK01000056">
    <property type="protein sequence ID" value="HHE07485.1"/>
    <property type="molecule type" value="Genomic_DNA"/>
</dbReference>
<comment type="caution">
    <text evidence="1">The sequence shown here is derived from an EMBL/GenBank/DDBJ whole genome shotgun (WGS) entry which is preliminary data.</text>
</comment>
<name>A0A7C5DBJ4_9CHLB</name>
<organism evidence="1">
    <name type="scientific">Chlorobaculum parvum</name>
    <dbReference type="NCBI Taxonomy" id="274539"/>
    <lineage>
        <taxon>Bacteria</taxon>
        <taxon>Pseudomonadati</taxon>
        <taxon>Chlorobiota</taxon>
        <taxon>Chlorobiia</taxon>
        <taxon>Chlorobiales</taxon>
        <taxon>Chlorobiaceae</taxon>
        <taxon>Chlorobaculum</taxon>
    </lineage>
</organism>
<reference evidence="1" key="1">
    <citation type="journal article" date="2020" name="mSystems">
        <title>Genome- and Community-Level Interaction Insights into Carbon Utilization and Element Cycling Functions of Hydrothermarchaeota in Hydrothermal Sediment.</title>
        <authorList>
            <person name="Zhou Z."/>
            <person name="Liu Y."/>
            <person name="Xu W."/>
            <person name="Pan J."/>
            <person name="Luo Z.H."/>
            <person name="Li M."/>
        </authorList>
    </citation>
    <scope>NUCLEOTIDE SEQUENCE [LARGE SCALE GENOMIC DNA]</scope>
    <source>
        <strain evidence="1">HyVt-628</strain>
    </source>
</reference>
<dbReference type="PANTHER" id="PTHR43698:SF1">
    <property type="entry name" value="BLL4564 PROTEIN"/>
    <property type="match status" value="1"/>
</dbReference>
<proteinExistence type="predicted"/>
<dbReference type="InterPro" id="IPR011051">
    <property type="entry name" value="RmlC_Cupin_sf"/>
</dbReference>
<dbReference type="InterPro" id="IPR014710">
    <property type="entry name" value="RmlC-like_jellyroll"/>
</dbReference>
<dbReference type="Gene3D" id="2.60.120.10">
    <property type="entry name" value="Jelly Rolls"/>
    <property type="match status" value="1"/>
</dbReference>